<accession>A0A7W7G641</accession>
<gene>
    <name evidence="2" type="ORF">BKA14_007342</name>
</gene>
<feature type="region of interest" description="Disordered" evidence="1">
    <location>
        <begin position="33"/>
        <end position="52"/>
    </location>
</feature>
<evidence type="ECO:0000256" key="1">
    <source>
        <dbReference type="SAM" id="MobiDB-lite"/>
    </source>
</evidence>
<evidence type="ECO:0000313" key="3">
    <source>
        <dbReference type="Proteomes" id="UP000542742"/>
    </source>
</evidence>
<reference evidence="2 3" key="1">
    <citation type="submission" date="2020-08" db="EMBL/GenBank/DDBJ databases">
        <title>Sequencing the genomes of 1000 actinobacteria strains.</title>
        <authorList>
            <person name="Klenk H.-P."/>
        </authorList>
    </citation>
    <scope>NUCLEOTIDE SEQUENCE [LARGE SCALE GENOMIC DNA]</scope>
    <source>
        <strain evidence="2 3">DSM 45518</strain>
    </source>
</reference>
<comment type="caution">
    <text evidence="2">The sequence shown here is derived from an EMBL/GenBank/DDBJ whole genome shotgun (WGS) entry which is preliminary data.</text>
</comment>
<name>A0A7W7G641_9ACTN</name>
<keyword evidence="3" id="KW-1185">Reference proteome</keyword>
<evidence type="ECO:0000313" key="2">
    <source>
        <dbReference type="EMBL" id="MBB4697194.1"/>
    </source>
</evidence>
<dbReference type="Proteomes" id="UP000542742">
    <property type="component" value="Unassembled WGS sequence"/>
</dbReference>
<organism evidence="2 3">
    <name type="scientific">Paractinoplanes abujensis</name>
    <dbReference type="NCBI Taxonomy" id="882441"/>
    <lineage>
        <taxon>Bacteria</taxon>
        <taxon>Bacillati</taxon>
        <taxon>Actinomycetota</taxon>
        <taxon>Actinomycetes</taxon>
        <taxon>Micromonosporales</taxon>
        <taxon>Micromonosporaceae</taxon>
        <taxon>Paractinoplanes</taxon>
    </lineage>
</organism>
<dbReference type="EMBL" id="JACHMF010000001">
    <property type="protein sequence ID" value="MBB4697194.1"/>
    <property type="molecule type" value="Genomic_DNA"/>
</dbReference>
<protein>
    <submittedName>
        <fullName evidence="2">Uncharacterized protein</fullName>
    </submittedName>
</protein>
<dbReference type="RefSeq" id="WP_184955342.1">
    <property type="nucleotide sequence ID" value="NZ_BOMC01000017.1"/>
</dbReference>
<sequence>MADVLPLHTDPPFGPDDPGSIYLGTVNVGGMSEAGYDRSGPDNPADEVDPSTEWPAVSCTEEAWSDSWFPAGRAFASYSLQDRELDAFISLRQLTVANGRKLRDVFRTAKDECPWTQEAAACGEEVGPITLRRVPSDAWSDSTLIYSVEDEGTSRCRHLIVYMLSGPFIMILTVWPDDPYYADGDGFQKTLESTARAAQAAGRRADEKIGTTFVRR</sequence>
<proteinExistence type="predicted"/>
<dbReference type="AlphaFoldDB" id="A0A7W7G641"/>